<keyword evidence="2" id="KW-0012">Acyltransferase</keyword>
<dbReference type="PANTHER" id="PTHR34069:SF3">
    <property type="entry name" value="ACYL-COA:ACYL-COA ALKYLTRANSFERASE"/>
    <property type="match status" value="1"/>
</dbReference>
<evidence type="ECO:0000313" key="6">
    <source>
        <dbReference type="Proteomes" id="UP000217785"/>
    </source>
</evidence>
<accession>A0A292YL06</accession>
<protein>
    <submittedName>
        <fullName evidence="5">3-oxoacyl-ACP synthase</fullName>
    </submittedName>
</protein>
<dbReference type="GO" id="GO:0004315">
    <property type="term" value="F:3-oxoacyl-[acyl-carrier-protein] synthase activity"/>
    <property type="evidence" value="ECO:0007669"/>
    <property type="project" value="InterPro"/>
</dbReference>
<dbReference type="InterPro" id="IPR013747">
    <property type="entry name" value="ACP_syn_III_C"/>
</dbReference>
<dbReference type="InterPro" id="IPR016039">
    <property type="entry name" value="Thiolase-like"/>
</dbReference>
<keyword evidence="1" id="KW-0808">Transferase</keyword>
<reference evidence="6" key="1">
    <citation type="submission" date="2017-07" db="EMBL/GenBank/DDBJ databases">
        <title>Draft genome sequence of Effusibacillus lacus strain skLN1.</title>
        <authorList>
            <person name="Watanabe M."/>
            <person name="Kojima H."/>
            <person name="Fukui M."/>
        </authorList>
    </citation>
    <scope>NUCLEOTIDE SEQUENCE [LARGE SCALE GENOMIC DNA]</scope>
    <source>
        <strain evidence="6">skLN1</strain>
    </source>
</reference>
<organism evidence="5 6">
    <name type="scientific">Effusibacillus lacus</name>
    <dbReference type="NCBI Taxonomy" id="1348429"/>
    <lineage>
        <taxon>Bacteria</taxon>
        <taxon>Bacillati</taxon>
        <taxon>Bacillota</taxon>
        <taxon>Bacilli</taxon>
        <taxon>Bacillales</taxon>
        <taxon>Alicyclobacillaceae</taxon>
        <taxon>Effusibacillus</taxon>
    </lineage>
</organism>
<dbReference type="EMBL" id="BDUF01000022">
    <property type="protein sequence ID" value="GAX89443.1"/>
    <property type="molecule type" value="Genomic_DNA"/>
</dbReference>
<dbReference type="InterPro" id="IPR013751">
    <property type="entry name" value="ACP_syn_III_N"/>
</dbReference>
<dbReference type="Pfam" id="PF08545">
    <property type="entry name" value="ACP_syn_III"/>
    <property type="match status" value="1"/>
</dbReference>
<dbReference type="Proteomes" id="UP000217785">
    <property type="component" value="Unassembled WGS sequence"/>
</dbReference>
<dbReference type="OrthoDB" id="9786707at2"/>
<dbReference type="Pfam" id="PF08541">
    <property type="entry name" value="ACP_syn_III_C"/>
    <property type="match status" value="1"/>
</dbReference>
<proteinExistence type="predicted"/>
<dbReference type="GO" id="GO:0044550">
    <property type="term" value="P:secondary metabolite biosynthetic process"/>
    <property type="evidence" value="ECO:0007669"/>
    <property type="project" value="TreeGrafter"/>
</dbReference>
<dbReference type="NCBIfam" id="NF005308">
    <property type="entry name" value="PRK06840.1"/>
    <property type="match status" value="1"/>
</dbReference>
<evidence type="ECO:0000256" key="2">
    <source>
        <dbReference type="ARBA" id="ARBA00023315"/>
    </source>
</evidence>
<comment type="caution">
    <text evidence="5">The sequence shown here is derived from an EMBL/GenBank/DDBJ whole genome shotgun (WGS) entry which is preliminary data.</text>
</comment>
<dbReference type="AlphaFoldDB" id="A0A292YL06"/>
<evidence type="ECO:0000256" key="1">
    <source>
        <dbReference type="ARBA" id="ARBA00022679"/>
    </source>
</evidence>
<evidence type="ECO:0000259" key="3">
    <source>
        <dbReference type="Pfam" id="PF08541"/>
    </source>
</evidence>
<keyword evidence="6" id="KW-1185">Reference proteome</keyword>
<evidence type="ECO:0000259" key="4">
    <source>
        <dbReference type="Pfam" id="PF08545"/>
    </source>
</evidence>
<dbReference type="GO" id="GO:0006633">
    <property type="term" value="P:fatty acid biosynthetic process"/>
    <property type="evidence" value="ECO:0007669"/>
    <property type="project" value="InterPro"/>
</dbReference>
<dbReference type="SUPFAM" id="SSF53901">
    <property type="entry name" value="Thiolase-like"/>
    <property type="match status" value="1"/>
</dbReference>
<dbReference type="Gene3D" id="3.40.47.10">
    <property type="match status" value="1"/>
</dbReference>
<sequence>MNQQTVQRQTAIGIAATGVFFPPQVETADALAEKTGIPADVIRDKFGLVQKHVSDSTMHASDMAIAAGRAILKEVDPLSIDVVIYFGSPHKDYPVWSSAPKIQHELGAKNAYAFEMMNVSSCFPMALKVAKDMLTADASIENILLVGGCKESHIIDYQNPRSRFMFNFADGGAAALVRRGNLTNQILGSCFITDGSFHNDVKVPAGGSVLPASEQTVRDRLHYIDVADPADMKVRLDPVSVPNFIRVVKKAVANSGHRVEDIDLLLPLHTKKSMFHEMLDGLGLKEEQAVYLDHHGHMSALDPCIGLHFAKQQGRLKGGDLVVTVSAGTGYTWAATVIQWGRESFVTPV</sequence>
<name>A0A292YL06_9BACL</name>
<feature type="domain" description="Beta-ketoacyl-[acyl-carrier-protein] synthase III N-terminal" evidence="4">
    <location>
        <begin position="114"/>
        <end position="195"/>
    </location>
</feature>
<dbReference type="PANTHER" id="PTHR34069">
    <property type="entry name" value="3-OXOACYL-[ACYL-CARRIER-PROTEIN] SYNTHASE 3"/>
    <property type="match status" value="1"/>
</dbReference>
<dbReference type="RefSeq" id="WP_096181135.1">
    <property type="nucleotide sequence ID" value="NZ_BDUF01000022.1"/>
</dbReference>
<feature type="domain" description="Beta-ketoacyl-[acyl-carrier-protein] synthase III C-terminal" evidence="3">
    <location>
        <begin position="254"/>
        <end position="340"/>
    </location>
</feature>
<evidence type="ECO:0000313" key="5">
    <source>
        <dbReference type="EMBL" id="GAX89443.1"/>
    </source>
</evidence>